<comment type="caution">
    <text evidence="2">The sequence shown here is derived from an EMBL/GenBank/DDBJ whole genome shotgun (WGS) entry which is preliminary data.</text>
</comment>
<name>A0A4Y8SD69_9SPHI</name>
<organism evidence="2 3">
    <name type="scientific">Mucilaginibacter psychrotolerans</name>
    <dbReference type="NCBI Taxonomy" id="1524096"/>
    <lineage>
        <taxon>Bacteria</taxon>
        <taxon>Pseudomonadati</taxon>
        <taxon>Bacteroidota</taxon>
        <taxon>Sphingobacteriia</taxon>
        <taxon>Sphingobacteriales</taxon>
        <taxon>Sphingobacteriaceae</taxon>
        <taxon>Mucilaginibacter</taxon>
    </lineage>
</organism>
<keyword evidence="1" id="KW-1133">Transmembrane helix</keyword>
<proteinExistence type="predicted"/>
<protein>
    <recommendedName>
        <fullName evidence="4">DUF4129 domain-containing protein</fullName>
    </recommendedName>
</protein>
<evidence type="ECO:0000313" key="2">
    <source>
        <dbReference type="EMBL" id="TFF36565.1"/>
    </source>
</evidence>
<keyword evidence="1" id="KW-0472">Membrane</keyword>
<reference evidence="2 3" key="1">
    <citation type="journal article" date="2017" name="Int. J. Syst. Evol. Microbiol.">
        <title>Mucilaginibacterpsychrotolerans sp. nov., isolated from peatlands.</title>
        <authorList>
            <person name="Deng Y."/>
            <person name="Shen L."/>
            <person name="Xu B."/>
            <person name="Liu Y."/>
            <person name="Gu Z."/>
            <person name="Liu H."/>
            <person name="Zhou Y."/>
        </authorList>
    </citation>
    <scope>NUCLEOTIDE SEQUENCE [LARGE SCALE GENOMIC DNA]</scope>
    <source>
        <strain evidence="2 3">NH7-4</strain>
    </source>
</reference>
<evidence type="ECO:0008006" key="4">
    <source>
        <dbReference type="Google" id="ProtNLM"/>
    </source>
</evidence>
<dbReference type="RefSeq" id="WP_134737936.1">
    <property type="nucleotide sequence ID" value="NZ_SOZE01000015.1"/>
</dbReference>
<dbReference type="OrthoDB" id="5491447at2"/>
<gene>
    <name evidence="2" type="ORF">E2R66_15540</name>
</gene>
<keyword evidence="3" id="KW-1185">Reference proteome</keyword>
<dbReference type="AlphaFoldDB" id="A0A4Y8SD69"/>
<accession>A0A4Y8SD69</accession>
<dbReference type="Proteomes" id="UP000297540">
    <property type="component" value="Unassembled WGS sequence"/>
</dbReference>
<feature type="transmembrane region" description="Helical" evidence="1">
    <location>
        <begin position="99"/>
        <end position="117"/>
    </location>
</feature>
<sequence length="246" mass="28745">MDMHRFLLMLLFVFGATAITYGAPGKHSPPKKPAVIQVDSSRLQERYFDNKKISGYSQDPELRYDKNDLEGESLWDQFWTAFWRWVTRHLFASKQTTELVYYIIIGIGVCLATYILMRISGISTSSLLRGNARAVPLYYSESAEDIHLYDFDTEIEKAVAVGNYRLAVRLYYLYTLKQLHDARLINWKIEKTNSAYLGEIPDGERRQLFGLLTRKFEYIWYGNFYIDSSAFNELSAQFKQFKKAIK</sequence>
<keyword evidence="1" id="KW-0812">Transmembrane</keyword>
<evidence type="ECO:0000313" key="3">
    <source>
        <dbReference type="Proteomes" id="UP000297540"/>
    </source>
</evidence>
<dbReference type="EMBL" id="SOZE01000015">
    <property type="protein sequence ID" value="TFF36565.1"/>
    <property type="molecule type" value="Genomic_DNA"/>
</dbReference>
<evidence type="ECO:0000256" key="1">
    <source>
        <dbReference type="SAM" id="Phobius"/>
    </source>
</evidence>